<dbReference type="EMBL" id="CM056742">
    <property type="protein sequence ID" value="KAJ8675993.1"/>
    <property type="molecule type" value="Genomic_DNA"/>
</dbReference>
<protein>
    <submittedName>
        <fullName evidence="1">Uncharacterized protein</fullName>
    </submittedName>
</protein>
<evidence type="ECO:0000313" key="1">
    <source>
        <dbReference type="EMBL" id="KAJ8675993.1"/>
    </source>
</evidence>
<proteinExistence type="predicted"/>
<gene>
    <name evidence="1" type="ORF">QAD02_011779</name>
</gene>
<reference evidence="1" key="1">
    <citation type="submission" date="2023-04" db="EMBL/GenBank/DDBJ databases">
        <title>A chromosome-level genome assembly of the parasitoid wasp Eretmocerus hayati.</title>
        <authorList>
            <person name="Zhong Y."/>
            <person name="Liu S."/>
            <person name="Liu Y."/>
        </authorList>
    </citation>
    <scope>NUCLEOTIDE SEQUENCE</scope>
    <source>
        <strain evidence="1">ZJU_SS_LIU_2023</strain>
    </source>
</reference>
<keyword evidence="2" id="KW-1185">Reference proteome</keyword>
<dbReference type="Proteomes" id="UP001239111">
    <property type="component" value="Chromosome 2"/>
</dbReference>
<comment type="caution">
    <text evidence="1">The sequence shown here is derived from an EMBL/GenBank/DDBJ whole genome shotgun (WGS) entry which is preliminary data.</text>
</comment>
<accession>A0ACC2NYR9</accession>
<name>A0ACC2NYR9_9HYME</name>
<evidence type="ECO:0000313" key="2">
    <source>
        <dbReference type="Proteomes" id="UP001239111"/>
    </source>
</evidence>
<sequence length="905" mass="101501">MGQSESTQLHQQFVNNLENGNEPRVQVTINNVLHKVPSDLPAQTSLNTFIREVVNLKGTKAMCLEGGCGACIVAAEINGQLLAVNSCLVAVIYCDGWKITTIEGLGDKKKGYHVLQATLAKNSGSQCGFCSPAWVMSMYSISRDKQLTMKEIENSFANNLCRCTGYRPILDTFKSFAKDAPIKMSAKIRDIEEKYDIKSCEDCTRKMCIGGCQGMEILQKSSVPRQLELTLPNSQKFYKVSKATDVLDIFRRYSQETYQVSGGNTGHGVYRSSPKQIYIDVNDVAELHRIEKGADFLIFGANVTLTNAMLAFKKYAKERGFEYLNEMYEHVDLVATIPVRNVGTIAGNLMLKSQHHEFPSDIFLVLETAGAKIHILDTSNSKKEMTLIEFLELNMLEKLIYSISLPALNDEYIYRSYKIMPRAQNAHALVNAGFLFRVDKEGKILEEPNVIFGGIRPDFLHALKTERFLTGKNIYDITQLQQAFKILQSELNPDYVLPDFTPKFRKLLATCLFYKFLLGVNSEKVRPQYRSGATILQREVSSGKQTYDSDRSLWPDNEPIPKIEAIHQTSGEAEYVNDIITKDDQVYCAFTLAPTMGRIEKIDSDEALSMPGVIALYLAKDVPGTNTFINGKFIYTEVGIIEDETFLASTEVKYAGQPYGIIVAETFDIAHAAASKVKISYSNGWKSKPFISARQVKESNDLLRILPLGDWPAEKLPGLNVKYKIKGTHELARQYHFSMETQTCVCVPVEDGMDVYSATQYINLTQSSIASLLNIQENSINMKVRRLGGAYGCKISRATLIACACALVCYKLNRPARMVLKIEDNMKSIGKRSPSYFDYEVGVDKEGRIQKLDVSFYLDKGQSVNEVPIPMAMKGIRSCYDYGRWSQKAFVCRTDLPTNISCRAP</sequence>
<organism evidence="1 2">
    <name type="scientific">Eretmocerus hayati</name>
    <dbReference type="NCBI Taxonomy" id="131215"/>
    <lineage>
        <taxon>Eukaryota</taxon>
        <taxon>Metazoa</taxon>
        <taxon>Ecdysozoa</taxon>
        <taxon>Arthropoda</taxon>
        <taxon>Hexapoda</taxon>
        <taxon>Insecta</taxon>
        <taxon>Pterygota</taxon>
        <taxon>Neoptera</taxon>
        <taxon>Endopterygota</taxon>
        <taxon>Hymenoptera</taxon>
        <taxon>Apocrita</taxon>
        <taxon>Proctotrupomorpha</taxon>
        <taxon>Chalcidoidea</taxon>
        <taxon>Aphelinidae</taxon>
        <taxon>Aphelininae</taxon>
        <taxon>Eretmocerus</taxon>
    </lineage>
</organism>
<feature type="non-terminal residue" evidence="1">
    <location>
        <position position="905"/>
    </location>
</feature>